<reference evidence="3" key="1">
    <citation type="journal article" date="2020" name="Stud. Mycol.">
        <title>101 Dothideomycetes genomes: a test case for predicting lifestyles and emergence of pathogens.</title>
        <authorList>
            <person name="Haridas S."/>
            <person name="Albert R."/>
            <person name="Binder M."/>
            <person name="Bloem J."/>
            <person name="Labutti K."/>
            <person name="Salamov A."/>
            <person name="Andreopoulos B."/>
            <person name="Baker S."/>
            <person name="Barry K."/>
            <person name="Bills G."/>
            <person name="Bluhm B."/>
            <person name="Cannon C."/>
            <person name="Castanera R."/>
            <person name="Culley D."/>
            <person name="Daum C."/>
            <person name="Ezra D."/>
            <person name="Gonzalez J."/>
            <person name="Henrissat B."/>
            <person name="Kuo A."/>
            <person name="Liang C."/>
            <person name="Lipzen A."/>
            <person name="Lutzoni F."/>
            <person name="Magnuson J."/>
            <person name="Mondo S."/>
            <person name="Nolan M."/>
            <person name="Ohm R."/>
            <person name="Pangilinan J."/>
            <person name="Park H.-J."/>
            <person name="Ramirez L."/>
            <person name="Alfaro M."/>
            <person name="Sun H."/>
            <person name="Tritt A."/>
            <person name="Yoshinaga Y."/>
            <person name="Zwiers L.-H."/>
            <person name="Turgeon B."/>
            <person name="Goodwin S."/>
            <person name="Spatafora J."/>
            <person name="Crous P."/>
            <person name="Grigoriev I."/>
        </authorList>
    </citation>
    <scope>NUCLEOTIDE SEQUENCE</scope>
    <source>
        <strain evidence="3">CBS 262.69</strain>
    </source>
</reference>
<feature type="transmembrane region" description="Helical" evidence="2">
    <location>
        <begin position="149"/>
        <end position="167"/>
    </location>
</feature>
<gene>
    <name evidence="3" type="ORF">EJ06DRAFT_487711</name>
</gene>
<accession>A0A6G1I9R4</accession>
<feature type="transmembrane region" description="Helical" evidence="2">
    <location>
        <begin position="179"/>
        <end position="205"/>
    </location>
</feature>
<keyword evidence="4" id="KW-1185">Reference proteome</keyword>
<evidence type="ECO:0000256" key="1">
    <source>
        <dbReference type="SAM" id="MobiDB-lite"/>
    </source>
</evidence>
<feature type="compositionally biased region" description="Basic and acidic residues" evidence="1">
    <location>
        <begin position="292"/>
        <end position="308"/>
    </location>
</feature>
<dbReference type="AlphaFoldDB" id="A0A6G1I9R4"/>
<feature type="transmembrane region" description="Helical" evidence="2">
    <location>
        <begin position="39"/>
        <end position="63"/>
    </location>
</feature>
<keyword evidence="2" id="KW-0812">Transmembrane</keyword>
<evidence type="ECO:0000256" key="2">
    <source>
        <dbReference type="SAM" id="Phobius"/>
    </source>
</evidence>
<evidence type="ECO:0000313" key="3">
    <source>
        <dbReference type="EMBL" id="KAF2404725.1"/>
    </source>
</evidence>
<evidence type="ECO:0008006" key="5">
    <source>
        <dbReference type="Google" id="ProtNLM"/>
    </source>
</evidence>
<dbReference type="OrthoDB" id="10010954at2759"/>
<organism evidence="3 4">
    <name type="scientific">Trichodelitschia bisporula</name>
    <dbReference type="NCBI Taxonomy" id="703511"/>
    <lineage>
        <taxon>Eukaryota</taxon>
        <taxon>Fungi</taxon>
        <taxon>Dikarya</taxon>
        <taxon>Ascomycota</taxon>
        <taxon>Pezizomycotina</taxon>
        <taxon>Dothideomycetes</taxon>
        <taxon>Dothideomycetes incertae sedis</taxon>
        <taxon>Phaeotrichales</taxon>
        <taxon>Phaeotrichaceae</taxon>
        <taxon>Trichodelitschia</taxon>
    </lineage>
</organism>
<keyword evidence="2" id="KW-0472">Membrane</keyword>
<dbReference type="EMBL" id="ML996688">
    <property type="protein sequence ID" value="KAF2404725.1"/>
    <property type="molecule type" value="Genomic_DNA"/>
</dbReference>
<name>A0A6G1I9R4_9PEZI</name>
<dbReference type="Proteomes" id="UP000799640">
    <property type="component" value="Unassembled WGS sequence"/>
</dbReference>
<feature type="compositionally biased region" description="Polar residues" evidence="1">
    <location>
        <begin position="313"/>
        <end position="342"/>
    </location>
</feature>
<evidence type="ECO:0000313" key="4">
    <source>
        <dbReference type="Proteomes" id="UP000799640"/>
    </source>
</evidence>
<feature type="region of interest" description="Disordered" evidence="1">
    <location>
        <begin position="292"/>
        <end position="362"/>
    </location>
</feature>
<feature type="transmembrane region" description="Helical" evidence="2">
    <location>
        <begin position="124"/>
        <end position="142"/>
    </location>
</feature>
<feature type="transmembrane region" description="Helical" evidence="2">
    <location>
        <begin position="254"/>
        <end position="275"/>
    </location>
</feature>
<keyword evidence="2" id="KW-1133">Transmembrane helix</keyword>
<sequence>MDELRLKNRTSNGHHRRPHIAVIPNQQISNLTAYSGLIITIWMVILFFIRFYILEGFIFPRFYGRKWRDMDDPLKRGFMNHHIAGGVKIVLLIAGAKPFVNVVFGYSDFTSPMGKHAHPTMGDLLIVLTQLFVAMYVFELFYRKTLSPVAVMHHVGAVIIAQSAVVLSLDLEHERDATIEFVLCLVWGAFDVLAEGWLNLAFILYRIHPRNHAFLCYLFFSTCAITVMGSVAETIMIMVLFGQSWSRWELSFKIVTPILHFIFTLAQLHGSRILFSMWLKQKRYLKEEDEAHMDPELGRPKASDEAKPEVIVTTDSGEASRTESNPPDTPEASTMPSGSTTEPPAETRRRIGPITRFITGLR</sequence>
<feature type="transmembrane region" description="Helical" evidence="2">
    <location>
        <begin position="83"/>
        <end position="104"/>
    </location>
</feature>
<feature type="transmembrane region" description="Helical" evidence="2">
    <location>
        <begin position="217"/>
        <end position="242"/>
    </location>
</feature>
<protein>
    <recommendedName>
        <fullName evidence="5">TLC domain-containing protein</fullName>
    </recommendedName>
</protein>
<proteinExistence type="predicted"/>